<protein>
    <submittedName>
        <fullName evidence="2">Uncharacterized protein</fullName>
    </submittedName>
</protein>
<evidence type="ECO:0000313" key="3">
    <source>
        <dbReference type="Proteomes" id="UP001151760"/>
    </source>
</evidence>
<accession>A0ABQ5IUA3</accession>
<keyword evidence="3" id="KW-1185">Reference proteome</keyword>
<name>A0ABQ5IUA3_9ASTR</name>
<dbReference type="EMBL" id="BQNB010021072">
    <property type="protein sequence ID" value="GJU02549.1"/>
    <property type="molecule type" value="Genomic_DNA"/>
</dbReference>
<organism evidence="2 3">
    <name type="scientific">Tanacetum coccineum</name>
    <dbReference type="NCBI Taxonomy" id="301880"/>
    <lineage>
        <taxon>Eukaryota</taxon>
        <taxon>Viridiplantae</taxon>
        <taxon>Streptophyta</taxon>
        <taxon>Embryophyta</taxon>
        <taxon>Tracheophyta</taxon>
        <taxon>Spermatophyta</taxon>
        <taxon>Magnoliopsida</taxon>
        <taxon>eudicotyledons</taxon>
        <taxon>Gunneridae</taxon>
        <taxon>Pentapetalae</taxon>
        <taxon>asterids</taxon>
        <taxon>campanulids</taxon>
        <taxon>Asterales</taxon>
        <taxon>Asteraceae</taxon>
        <taxon>Asteroideae</taxon>
        <taxon>Anthemideae</taxon>
        <taxon>Anthemidinae</taxon>
        <taxon>Tanacetum</taxon>
    </lineage>
</organism>
<comment type="caution">
    <text evidence="2">The sequence shown here is derived from an EMBL/GenBank/DDBJ whole genome shotgun (WGS) entry which is preliminary data.</text>
</comment>
<sequence>MSSQKTDIYDRLDAAAAIRKELLQAQTLQSSSIKGSSRVDDPKGRDEERERERRRDLLRDREKEREREKGTIKRKTTGKGTYPTQVVIWWVGFIRGALSVALAFKHEIIIFLTPFVRVEDRAVATLGVKPS</sequence>
<reference evidence="2" key="1">
    <citation type="journal article" date="2022" name="Int. J. Mol. Sci.">
        <title>Draft Genome of Tanacetum Coccineum: Genomic Comparison of Closely Related Tanacetum-Family Plants.</title>
        <authorList>
            <person name="Yamashiro T."/>
            <person name="Shiraishi A."/>
            <person name="Nakayama K."/>
            <person name="Satake H."/>
        </authorList>
    </citation>
    <scope>NUCLEOTIDE SEQUENCE</scope>
</reference>
<feature type="compositionally biased region" description="Basic and acidic residues" evidence="1">
    <location>
        <begin position="37"/>
        <end position="71"/>
    </location>
</feature>
<evidence type="ECO:0000256" key="1">
    <source>
        <dbReference type="SAM" id="MobiDB-lite"/>
    </source>
</evidence>
<reference evidence="2" key="2">
    <citation type="submission" date="2022-01" db="EMBL/GenBank/DDBJ databases">
        <authorList>
            <person name="Yamashiro T."/>
            <person name="Shiraishi A."/>
            <person name="Satake H."/>
            <person name="Nakayama K."/>
        </authorList>
    </citation>
    <scope>NUCLEOTIDE SEQUENCE</scope>
</reference>
<evidence type="ECO:0000313" key="2">
    <source>
        <dbReference type="EMBL" id="GJU02549.1"/>
    </source>
</evidence>
<feature type="region of interest" description="Disordered" evidence="1">
    <location>
        <begin position="27"/>
        <end position="79"/>
    </location>
</feature>
<dbReference type="Proteomes" id="UP001151760">
    <property type="component" value="Unassembled WGS sequence"/>
</dbReference>
<proteinExistence type="predicted"/>
<gene>
    <name evidence="2" type="ORF">Tco_1112887</name>
</gene>